<keyword evidence="3" id="KW-1185">Reference proteome</keyword>
<proteinExistence type="predicted"/>
<organism evidence="2 3">
    <name type="scientific">Triparma strigata</name>
    <dbReference type="NCBI Taxonomy" id="1606541"/>
    <lineage>
        <taxon>Eukaryota</taxon>
        <taxon>Sar</taxon>
        <taxon>Stramenopiles</taxon>
        <taxon>Ochrophyta</taxon>
        <taxon>Bolidophyceae</taxon>
        <taxon>Parmales</taxon>
        <taxon>Triparmaceae</taxon>
        <taxon>Triparma</taxon>
    </lineage>
</organism>
<dbReference type="InterPro" id="IPR013906">
    <property type="entry name" value="eIF3j"/>
</dbReference>
<feature type="compositionally biased region" description="Basic and acidic residues" evidence="1">
    <location>
        <begin position="218"/>
        <end position="230"/>
    </location>
</feature>
<evidence type="ECO:0000313" key="2">
    <source>
        <dbReference type="EMBL" id="GMH78246.1"/>
    </source>
</evidence>
<feature type="region of interest" description="Disordered" evidence="1">
    <location>
        <begin position="1"/>
        <end position="36"/>
    </location>
</feature>
<dbReference type="Proteomes" id="UP001165085">
    <property type="component" value="Unassembled WGS sequence"/>
</dbReference>
<feature type="compositionally biased region" description="Acidic residues" evidence="1">
    <location>
        <begin position="1"/>
        <end position="21"/>
    </location>
</feature>
<feature type="region of interest" description="Disordered" evidence="1">
    <location>
        <begin position="206"/>
        <end position="239"/>
    </location>
</feature>
<evidence type="ECO:0008006" key="4">
    <source>
        <dbReference type="Google" id="ProtNLM"/>
    </source>
</evidence>
<dbReference type="OrthoDB" id="200069at2759"/>
<dbReference type="PANTHER" id="PTHR21681:SF0">
    <property type="entry name" value="EUKARYOTIC TRANSLATION INITIATION FACTOR 3 SUBUNIT J"/>
    <property type="match status" value="1"/>
</dbReference>
<reference evidence="3" key="1">
    <citation type="journal article" date="2023" name="Commun. Biol.">
        <title>Genome analysis of Parmales, the sister group of diatoms, reveals the evolutionary specialization of diatoms from phago-mixotrophs to photoautotrophs.</title>
        <authorList>
            <person name="Ban H."/>
            <person name="Sato S."/>
            <person name="Yoshikawa S."/>
            <person name="Yamada K."/>
            <person name="Nakamura Y."/>
            <person name="Ichinomiya M."/>
            <person name="Sato N."/>
            <person name="Blanc-Mathieu R."/>
            <person name="Endo H."/>
            <person name="Kuwata A."/>
            <person name="Ogata H."/>
        </authorList>
    </citation>
    <scope>NUCLEOTIDE SEQUENCE [LARGE SCALE GENOMIC DNA]</scope>
    <source>
        <strain evidence="3">NIES 3701</strain>
    </source>
</reference>
<dbReference type="GO" id="GO:0003743">
    <property type="term" value="F:translation initiation factor activity"/>
    <property type="evidence" value="ECO:0007669"/>
    <property type="project" value="InterPro"/>
</dbReference>
<evidence type="ECO:0000256" key="1">
    <source>
        <dbReference type="SAM" id="MobiDB-lite"/>
    </source>
</evidence>
<feature type="compositionally biased region" description="Basic residues" evidence="1">
    <location>
        <begin position="206"/>
        <end position="217"/>
    </location>
</feature>
<dbReference type="GO" id="GO:0005852">
    <property type="term" value="C:eukaryotic translation initiation factor 3 complex"/>
    <property type="evidence" value="ECO:0007669"/>
    <property type="project" value="InterPro"/>
</dbReference>
<dbReference type="PANTHER" id="PTHR21681">
    <property type="entry name" value="EUKARYOTIC TRANSLATION INITIATION FACTOR 3 SUBUNIT J"/>
    <property type="match status" value="1"/>
</dbReference>
<dbReference type="AlphaFoldDB" id="A0A9W7AS94"/>
<gene>
    <name evidence="2" type="ORF">TrST_g905</name>
</gene>
<comment type="caution">
    <text evidence="2">The sequence shown here is derived from an EMBL/GenBank/DDBJ whole genome shotgun (WGS) entry which is preliminary data.</text>
</comment>
<dbReference type="Pfam" id="PF08597">
    <property type="entry name" value="eIF3_subunit"/>
    <property type="match status" value="1"/>
</dbReference>
<dbReference type="EMBL" id="BRXY01000218">
    <property type="protein sequence ID" value="GMH78246.1"/>
    <property type="molecule type" value="Genomic_DNA"/>
</dbReference>
<name>A0A9W7AS94_9STRA</name>
<evidence type="ECO:0000313" key="3">
    <source>
        <dbReference type="Proteomes" id="UP001165085"/>
    </source>
</evidence>
<protein>
    <recommendedName>
        <fullName evidence="4">Eukaryotic translation initiation factor 3 30 kDa subunit</fullName>
    </recommendedName>
</protein>
<accession>A0A9W7AS94</accession>
<sequence length="258" mass="28456">MADSWEDVSDDDWDNAGDDLDLGNSETPAAWEDEEEDLALKEKAEQEARDKVKLAKKGNALEQKKAAEAAKKLEVEAARKAMQLEAELEANMTPDERRALEKKRIEDADLDSAMDLFGGADLGPSRTVPGATLANGTVQLKSMQDHLVHAAKVGDALKKNKNGTHAVLFLKEVCQKSKDVLDDDGISDLIKTLNVIKNEKLAAAKRKTKGAAGKAKKDKASEQKAKKKYQETFGDNDMYDQYDDYGADLEDKYDQFGF</sequence>